<dbReference type="PANTHER" id="PTHR30572:SF4">
    <property type="entry name" value="ABC TRANSPORTER PERMEASE YTRF"/>
    <property type="match status" value="1"/>
</dbReference>
<comment type="similarity">
    <text evidence="6">Belongs to the ABC-4 integral membrane protein family.</text>
</comment>
<dbReference type="GO" id="GO:0022857">
    <property type="term" value="F:transmembrane transporter activity"/>
    <property type="evidence" value="ECO:0007669"/>
    <property type="project" value="TreeGrafter"/>
</dbReference>
<dbReference type="PANTHER" id="PTHR30572">
    <property type="entry name" value="MEMBRANE COMPONENT OF TRANSPORTER-RELATED"/>
    <property type="match status" value="1"/>
</dbReference>
<name>A0A1H5L2N3_9MICO</name>
<dbReference type="Pfam" id="PF02687">
    <property type="entry name" value="FtsX"/>
    <property type="match status" value="1"/>
</dbReference>
<keyword evidence="2" id="KW-1003">Cell membrane</keyword>
<feature type="transmembrane region" description="Helical" evidence="7">
    <location>
        <begin position="320"/>
        <end position="353"/>
    </location>
</feature>
<evidence type="ECO:0000313" key="10">
    <source>
        <dbReference type="EMBL" id="SEE70581.1"/>
    </source>
</evidence>
<feature type="domain" description="ABC3 transporter permease C-terminal" evidence="8">
    <location>
        <begin position="281"/>
        <end position="392"/>
    </location>
</feature>
<keyword evidence="11" id="KW-1185">Reference proteome</keyword>
<dbReference type="Pfam" id="PF12704">
    <property type="entry name" value="MacB_PCD"/>
    <property type="match status" value="1"/>
</dbReference>
<proteinExistence type="inferred from homology"/>
<keyword evidence="4 7" id="KW-1133">Transmembrane helix</keyword>
<evidence type="ECO:0000256" key="2">
    <source>
        <dbReference type="ARBA" id="ARBA00022475"/>
    </source>
</evidence>
<dbReference type="GO" id="GO:0005886">
    <property type="term" value="C:plasma membrane"/>
    <property type="evidence" value="ECO:0007669"/>
    <property type="project" value="UniProtKB-SubCell"/>
</dbReference>
<evidence type="ECO:0000256" key="7">
    <source>
        <dbReference type="SAM" id="Phobius"/>
    </source>
</evidence>
<evidence type="ECO:0000256" key="4">
    <source>
        <dbReference type="ARBA" id="ARBA00022989"/>
    </source>
</evidence>
<dbReference type="OrthoDB" id="9780560at2"/>
<reference evidence="11" key="1">
    <citation type="submission" date="2016-10" db="EMBL/GenBank/DDBJ databases">
        <authorList>
            <person name="Varghese N."/>
            <person name="Submissions S."/>
        </authorList>
    </citation>
    <scope>NUCLEOTIDE SEQUENCE [LARGE SCALE GENOMIC DNA]</scope>
    <source>
        <strain evidence="11">DSM 21368</strain>
    </source>
</reference>
<protein>
    <submittedName>
        <fullName evidence="10">Putative ABC transport system permease protein</fullName>
    </submittedName>
</protein>
<evidence type="ECO:0000256" key="1">
    <source>
        <dbReference type="ARBA" id="ARBA00004651"/>
    </source>
</evidence>
<evidence type="ECO:0000256" key="3">
    <source>
        <dbReference type="ARBA" id="ARBA00022692"/>
    </source>
</evidence>
<keyword evidence="3 7" id="KW-0812">Transmembrane</keyword>
<comment type="subcellular location">
    <subcellularLocation>
        <location evidence="1">Cell membrane</location>
        <topology evidence="1">Multi-pass membrane protein</topology>
    </subcellularLocation>
</comment>
<organism evidence="10 11">
    <name type="scientific">Ruania alba</name>
    <dbReference type="NCBI Taxonomy" id="648782"/>
    <lineage>
        <taxon>Bacteria</taxon>
        <taxon>Bacillati</taxon>
        <taxon>Actinomycetota</taxon>
        <taxon>Actinomycetes</taxon>
        <taxon>Micrococcales</taxon>
        <taxon>Ruaniaceae</taxon>
        <taxon>Ruania</taxon>
    </lineage>
</organism>
<evidence type="ECO:0000313" key="11">
    <source>
        <dbReference type="Proteomes" id="UP000199220"/>
    </source>
</evidence>
<keyword evidence="5 7" id="KW-0472">Membrane</keyword>
<dbReference type="AlphaFoldDB" id="A0A1H5L2N3"/>
<accession>A0A1H5L2N3</accession>
<evidence type="ECO:0000259" key="8">
    <source>
        <dbReference type="Pfam" id="PF02687"/>
    </source>
</evidence>
<dbReference type="InterPro" id="IPR025857">
    <property type="entry name" value="MacB_PCD"/>
</dbReference>
<gene>
    <name evidence="10" type="ORF">SAMN04488554_2552</name>
</gene>
<evidence type="ECO:0000256" key="5">
    <source>
        <dbReference type="ARBA" id="ARBA00023136"/>
    </source>
</evidence>
<dbReference type="Proteomes" id="UP000199220">
    <property type="component" value="Unassembled WGS sequence"/>
</dbReference>
<dbReference type="InterPro" id="IPR050250">
    <property type="entry name" value="Macrolide_Exporter_MacB"/>
</dbReference>
<evidence type="ECO:0000256" key="6">
    <source>
        <dbReference type="ARBA" id="ARBA00038076"/>
    </source>
</evidence>
<evidence type="ECO:0000259" key="9">
    <source>
        <dbReference type="Pfam" id="PF12704"/>
    </source>
</evidence>
<feature type="transmembrane region" description="Helical" evidence="7">
    <location>
        <begin position="278"/>
        <end position="300"/>
    </location>
</feature>
<dbReference type="InterPro" id="IPR003838">
    <property type="entry name" value="ABC3_permease_C"/>
</dbReference>
<sequence length="398" mass="40922">MSRSRMKIAAMHRQIWTQAGLATLRRPMRSLLTALGVALGVAVFVATIGMAATLNSVVNATFDQLQATRVTVSDTRTIYDEPLTDVDAIDAQLDALGGVESGGLLGEAGAVQAAANDAEASRGTIVMAVTPGGLQASGSRFAFGRPYDEATAVTTEPVAVLGARVAATLNITQLAPGQAVIVNGVRVSVAGVLADHGSEPQLNNAIIMDPRQLDLIAVPQPLEQKILVRVELGAAASVAQAVPYAIRAHDPTAVGVSFPPEPGGIREGVQESLNTMTYGGAGVAIVIGGVGIMNAMITSVNERTSEIGLRRALGARRGHIVEHILIEGCLIGLLGALLGLLLGVGTLIGVSWFNNWTPVLPSWVWAAPSLGGLAIGALAGLYPALRSARLSPAAALRA</sequence>
<feature type="transmembrane region" description="Helical" evidence="7">
    <location>
        <begin position="365"/>
        <end position="385"/>
    </location>
</feature>
<feature type="domain" description="MacB-like periplasmic core" evidence="9">
    <location>
        <begin position="30"/>
        <end position="239"/>
    </location>
</feature>
<dbReference type="STRING" id="648782.SAMN04488554_2552"/>
<dbReference type="EMBL" id="FNTX01000002">
    <property type="protein sequence ID" value="SEE70581.1"/>
    <property type="molecule type" value="Genomic_DNA"/>
</dbReference>